<evidence type="ECO:0000256" key="1">
    <source>
        <dbReference type="ARBA" id="ARBA00004401"/>
    </source>
</evidence>
<evidence type="ECO:0000256" key="6">
    <source>
        <dbReference type="ARBA" id="ARBA00023186"/>
    </source>
</evidence>
<dbReference type="SUPFAM" id="SSF109998">
    <property type="entry name" value="Triger factor/SurA peptide-binding domain-like"/>
    <property type="match status" value="1"/>
</dbReference>
<dbReference type="InterPro" id="IPR000297">
    <property type="entry name" value="PPIase_PpiC"/>
</dbReference>
<feature type="domain" description="PpiC" evidence="9">
    <location>
        <begin position="240"/>
        <end position="358"/>
    </location>
</feature>
<keyword evidence="2" id="KW-1003">Cell membrane</keyword>
<evidence type="ECO:0000256" key="8">
    <source>
        <dbReference type="SAM" id="Phobius"/>
    </source>
</evidence>
<accession>A0A0G9JRB8</accession>
<dbReference type="PANTHER" id="PTHR47529">
    <property type="entry name" value="PEPTIDYL-PROLYL CIS-TRANS ISOMERASE D"/>
    <property type="match status" value="1"/>
</dbReference>
<dbReference type="EMBL" id="JAIQ01000172">
    <property type="protein sequence ID" value="KLD96134.1"/>
    <property type="molecule type" value="Genomic_DNA"/>
</dbReference>
<evidence type="ECO:0000256" key="5">
    <source>
        <dbReference type="ARBA" id="ARBA00023136"/>
    </source>
</evidence>
<dbReference type="InterPro" id="IPR027304">
    <property type="entry name" value="Trigger_fact/SurA_dom_sf"/>
</dbReference>
<dbReference type="InterPro" id="IPR052029">
    <property type="entry name" value="PpiD_chaperone"/>
</dbReference>
<dbReference type="Gene3D" id="1.10.4030.10">
    <property type="entry name" value="Porin chaperone SurA, peptide-binding domain"/>
    <property type="match status" value="1"/>
</dbReference>
<evidence type="ECO:0000256" key="2">
    <source>
        <dbReference type="ARBA" id="ARBA00022475"/>
    </source>
</evidence>
<dbReference type="PATRIC" id="fig|1447256.3.peg.2408"/>
<keyword evidence="3 8" id="KW-0812">Transmembrane</keyword>
<protein>
    <submittedName>
        <fullName evidence="10">Peptidyl-prolyl cis-trans isomerase</fullName>
    </submittedName>
</protein>
<reference evidence="10 11" key="1">
    <citation type="submission" date="2014-01" db="EMBL/GenBank/DDBJ databases">
        <title>Development of a Comparative Genomic Fingerprinting Assay for High Resolution Genotyping of Arcobacter butzleri.</title>
        <authorList>
            <person name="Webb A.L."/>
            <person name="Inglis G.D."/>
            <person name="Kruczkiewicz P."/>
            <person name="Selinger L.B."/>
            <person name="Taboada E.N."/>
        </authorList>
    </citation>
    <scope>NUCLEOTIDE SEQUENCE [LARGE SCALE GENOMIC DNA]</scope>
    <source>
        <strain evidence="10 11">L348</strain>
    </source>
</reference>
<dbReference type="Proteomes" id="UP000035514">
    <property type="component" value="Unassembled WGS sequence"/>
</dbReference>
<proteinExistence type="inferred from homology"/>
<dbReference type="RefSeq" id="WP_046997433.1">
    <property type="nucleotide sequence ID" value="NZ_JAIQ01000172.1"/>
</dbReference>
<dbReference type="AlphaFoldDB" id="A0A0G9JRB8"/>
<evidence type="ECO:0000256" key="7">
    <source>
        <dbReference type="ARBA" id="ARBA00038408"/>
    </source>
</evidence>
<evidence type="ECO:0000256" key="3">
    <source>
        <dbReference type="ARBA" id="ARBA00022692"/>
    </source>
</evidence>
<dbReference type="Pfam" id="PF13624">
    <property type="entry name" value="SurA_N_3"/>
    <property type="match status" value="1"/>
</dbReference>
<comment type="subcellular location">
    <subcellularLocation>
        <location evidence="1">Cell membrane</location>
        <topology evidence="1">Single-pass type II membrane protein</topology>
    </subcellularLocation>
</comment>
<comment type="caution">
    <text evidence="10">The sequence shown here is derived from an EMBL/GenBank/DDBJ whole genome shotgun (WGS) entry which is preliminary data.</text>
</comment>
<keyword evidence="4 8" id="KW-1133">Transmembrane helix</keyword>
<sequence>MITWMQKHKKWLVITIWISTIAFVGAGFVGWGSYDYGKQGGVVAKIGDREVTVEEYQQEYSNLYSQYSRMFGDMFNNQIAEQLGLKDIAYNQVLQKNLFMAYGDSLGLDVTDEEIARELLKYEAFFKDGKFDKDTYLKVLNQNRLTPKHFEESLKRTLLLQKVQSLFEVNPTSWEVENISKLLFLEDDITIKILSSNDVKVTVDEEGLKKYWEDNKNSYMSEVTYDLEIKEIPFINSNSTEAEIKEQYEKFKIDYKHEDGKIKSLEEATPQIKTDLDDKFTKTEALKIYLKLKKDEEKFDKTLNILESKLPYSQENIAKIKEVKNGEVVKPFMENGKYIIVKVVKLNPSKVLDFEQAKAKATQDYEKVLRAQKLQEQAKAELKDFKGTDIAGVTRTSKIAGLSQEESTNFLNQLFFATTKEGVIGIGDKIVLYRINSSKIKDYDKTKDQAVKNAIMQLQETELMTNLLQKLENIFNIKSSIQTKE</sequence>
<evidence type="ECO:0000256" key="4">
    <source>
        <dbReference type="ARBA" id="ARBA00022989"/>
    </source>
</evidence>
<evidence type="ECO:0000313" key="10">
    <source>
        <dbReference type="EMBL" id="KLD96134.1"/>
    </source>
</evidence>
<evidence type="ECO:0000313" key="11">
    <source>
        <dbReference type="Proteomes" id="UP000035514"/>
    </source>
</evidence>
<gene>
    <name evidence="10" type="ORF">AA20_12295</name>
</gene>
<name>A0A0G9JRB8_9BACT</name>
<evidence type="ECO:0000259" key="9">
    <source>
        <dbReference type="Pfam" id="PF13145"/>
    </source>
</evidence>
<dbReference type="GO" id="GO:0003755">
    <property type="term" value="F:peptidyl-prolyl cis-trans isomerase activity"/>
    <property type="evidence" value="ECO:0007669"/>
    <property type="project" value="InterPro"/>
</dbReference>
<keyword evidence="10" id="KW-0413">Isomerase</keyword>
<keyword evidence="6" id="KW-0143">Chaperone</keyword>
<dbReference type="Pfam" id="PF13145">
    <property type="entry name" value="Rotamase_2"/>
    <property type="match status" value="1"/>
</dbReference>
<dbReference type="GO" id="GO:0005886">
    <property type="term" value="C:plasma membrane"/>
    <property type="evidence" value="ECO:0007669"/>
    <property type="project" value="UniProtKB-SubCell"/>
</dbReference>
<dbReference type="PANTHER" id="PTHR47529:SF1">
    <property type="entry name" value="PERIPLASMIC CHAPERONE PPID"/>
    <property type="match status" value="1"/>
</dbReference>
<comment type="similarity">
    <text evidence="7">Belongs to the PpiD chaperone family.</text>
</comment>
<organism evidence="10 11">
    <name type="scientific">Aliarcobacter butzleri L348</name>
    <dbReference type="NCBI Taxonomy" id="1447256"/>
    <lineage>
        <taxon>Bacteria</taxon>
        <taxon>Pseudomonadati</taxon>
        <taxon>Campylobacterota</taxon>
        <taxon>Epsilonproteobacteria</taxon>
        <taxon>Campylobacterales</taxon>
        <taxon>Arcobacteraceae</taxon>
        <taxon>Aliarcobacter</taxon>
    </lineage>
</organism>
<keyword evidence="5 8" id="KW-0472">Membrane</keyword>
<feature type="transmembrane region" description="Helical" evidence="8">
    <location>
        <begin position="12"/>
        <end position="34"/>
    </location>
</feature>